<dbReference type="PANTHER" id="PTHR22997">
    <property type="entry name" value="PIH1 DOMAIN-CONTAINING PROTEIN 1"/>
    <property type="match status" value="1"/>
</dbReference>
<organism evidence="5 6">
    <name type="scientific">Peromyscus maniculatus bairdii</name>
    <name type="common">Prairie deer mouse</name>
    <dbReference type="NCBI Taxonomy" id="230844"/>
    <lineage>
        <taxon>Eukaryota</taxon>
        <taxon>Metazoa</taxon>
        <taxon>Chordata</taxon>
        <taxon>Craniata</taxon>
        <taxon>Vertebrata</taxon>
        <taxon>Euteleostomi</taxon>
        <taxon>Mammalia</taxon>
        <taxon>Eutheria</taxon>
        <taxon>Euarchontoglires</taxon>
        <taxon>Glires</taxon>
        <taxon>Rodentia</taxon>
        <taxon>Myomorpha</taxon>
        <taxon>Muroidea</taxon>
        <taxon>Cricetidae</taxon>
        <taxon>Neotominae</taxon>
        <taxon>Peromyscus</taxon>
    </lineage>
</organism>
<dbReference type="InterPro" id="IPR041442">
    <property type="entry name" value="PIH1D1/2/3_CS-like"/>
</dbReference>
<dbReference type="InterPro" id="IPR050734">
    <property type="entry name" value="PIH1/Kintoun_subfamily"/>
</dbReference>
<dbReference type="InterPro" id="IPR012981">
    <property type="entry name" value="PIH1_N"/>
</dbReference>
<evidence type="ECO:0000259" key="3">
    <source>
        <dbReference type="Pfam" id="PF08190"/>
    </source>
</evidence>
<protein>
    <recommendedName>
        <fullName evidence="2">PIH1 domain-containing protein 2</fullName>
    </recommendedName>
</protein>
<dbReference type="CTD" id="120379"/>
<evidence type="ECO:0000256" key="1">
    <source>
        <dbReference type="ARBA" id="ARBA00008511"/>
    </source>
</evidence>
<dbReference type="GO" id="GO:0000492">
    <property type="term" value="P:box C/D snoRNP assembly"/>
    <property type="evidence" value="ECO:0007669"/>
    <property type="project" value="TreeGrafter"/>
</dbReference>
<accession>A0A6I9L3G8</accession>
<dbReference type="Ensembl" id="ENSPEMT00000010668.2">
    <property type="protein sequence ID" value="ENSPEMP00000006547.1"/>
    <property type="gene ID" value="ENSPEMG00000008747.2"/>
</dbReference>
<proteinExistence type="inferred from homology"/>
<reference evidence="5" key="3">
    <citation type="submission" date="2025-09" db="UniProtKB">
        <authorList>
            <consortium name="Ensembl"/>
        </authorList>
    </citation>
    <scope>IDENTIFICATION</scope>
</reference>
<reference evidence="5 6" key="1">
    <citation type="submission" date="2018-10" db="EMBL/GenBank/DDBJ databases">
        <title>Improved assembly of the deer mouse Peromyscus maniculatus genome.</title>
        <authorList>
            <person name="Lassance J.-M."/>
            <person name="Hoekstra H.E."/>
        </authorList>
    </citation>
    <scope>NUCLEOTIDE SEQUENCE [LARGE SCALE GENOMIC DNA]</scope>
</reference>
<dbReference type="GO" id="GO:1990904">
    <property type="term" value="C:ribonucleoprotein complex"/>
    <property type="evidence" value="ECO:0007669"/>
    <property type="project" value="TreeGrafter"/>
</dbReference>
<dbReference type="Proteomes" id="UP000694547">
    <property type="component" value="Chromosome 7"/>
</dbReference>
<dbReference type="GeneID" id="102908511"/>
<feature type="domain" description="PIH1D1/2/3 CS-like" evidence="4">
    <location>
        <begin position="243"/>
        <end position="314"/>
    </location>
</feature>
<evidence type="ECO:0000259" key="4">
    <source>
        <dbReference type="Pfam" id="PF18201"/>
    </source>
</evidence>
<comment type="similarity">
    <text evidence="1">Belongs to the PIH1 family.</text>
</comment>
<evidence type="ECO:0000313" key="5">
    <source>
        <dbReference type="Ensembl" id="ENSPEMP00000006547.1"/>
    </source>
</evidence>
<dbReference type="RefSeq" id="XP_006972411.1">
    <property type="nucleotide sequence ID" value="XM_006972349.4"/>
</dbReference>
<dbReference type="Pfam" id="PF08190">
    <property type="entry name" value="PIH1"/>
    <property type="match status" value="1"/>
</dbReference>
<dbReference type="AlphaFoldDB" id="A0A6I9L3G8"/>
<dbReference type="GO" id="GO:0005737">
    <property type="term" value="C:cytoplasm"/>
    <property type="evidence" value="ECO:0007669"/>
    <property type="project" value="TreeGrafter"/>
</dbReference>
<dbReference type="OrthoDB" id="545063at2759"/>
<dbReference type="GeneTree" id="ENSGT00510000048581"/>
<name>A0A6I9L3G8_PERMB</name>
<evidence type="ECO:0000256" key="2">
    <source>
        <dbReference type="ARBA" id="ARBA00040541"/>
    </source>
</evidence>
<gene>
    <name evidence="5" type="primary">Pih1d2</name>
</gene>
<dbReference type="RefSeq" id="XP_042136845.1">
    <property type="nucleotide sequence ID" value="XM_042280911.1"/>
</dbReference>
<dbReference type="GO" id="GO:0097255">
    <property type="term" value="C:R2TP complex"/>
    <property type="evidence" value="ECO:0007669"/>
    <property type="project" value="TreeGrafter"/>
</dbReference>
<dbReference type="Pfam" id="PF18201">
    <property type="entry name" value="PIH1_CS"/>
    <property type="match status" value="1"/>
</dbReference>
<reference evidence="5" key="2">
    <citation type="submission" date="2025-08" db="UniProtKB">
        <authorList>
            <consortium name="Ensembl"/>
        </authorList>
    </citation>
    <scope>IDENTIFICATION</scope>
</reference>
<evidence type="ECO:0000313" key="6">
    <source>
        <dbReference type="Proteomes" id="UP000694547"/>
    </source>
</evidence>
<dbReference type="PANTHER" id="PTHR22997:SF6">
    <property type="entry name" value="PIH1 DOMAIN-CONTAINING PROTEIN 2"/>
    <property type="match status" value="1"/>
</dbReference>
<sequence length="315" mass="35679">MKASSKGLLTQISQFWNMLDDLAENDPERYKNFIEQELKDGKELCADPEPHLCLQTKILKPKEKILFINLCQWKRIPAPQSATHPVPIHVGRPEDFSEASGSYTVIDVAYNPGVLQAAEKDQGIKDQLIKMAIHCIEERLHFTLAHSHRVTSFKIKGNIQRMKENLMGIKTDFAGFKEIMRTEDTLEKIRSSAVSEPNHLPQVLLTKKQASGKGRCLIEEISSSEIQVEVKKPAYELKVVKDQNEKPLKIELKIQLPGINSVSLCELSVSEVDLLIEVSEKYRLYLNLPESVNTETTTAKFVKNKSILFITMPLA</sequence>
<dbReference type="GO" id="GO:0101031">
    <property type="term" value="C:protein folding chaperone complex"/>
    <property type="evidence" value="ECO:0007669"/>
    <property type="project" value="Ensembl"/>
</dbReference>
<feature type="domain" description="PIH1 N-terminal" evidence="3">
    <location>
        <begin position="30"/>
        <end position="160"/>
    </location>
</feature>
<dbReference type="GO" id="GO:0006364">
    <property type="term" value="P:rRNA processing"/>
    <property type="evidence" value="ECO:0007669"/>
    <property type="project" value="TreeGrafter"/>
</dbReference>
<dbReference type="GO" id="GO:0031267">
    <property type="term" value="F:small GTPase binding"/>
    <property type="evidence" value="ECO:0007669"/>
    <property type="project" value="Ensembl"/>
</dbReference>
<dbReference type="RefSeq" id="XP_042136843.1">
    <property type="nucleotide sequence ID" value="XM_042280909.2"/>
</dbReference>
<keyword evidence="6" id="KW-1185">Reference proteome</keyword>